<dbReference type="GO" id="GO:0032991">
    <property type="term" value="C:protein-containing complex"/>
    <property type="evidence" value="ECO:0007669"/>
    <property type="project" value="TreeGrafter"/>
</dbReference>
<dbReference type="EMBL" id="CALNXJ010000061">
    <property type="protein sequence ID" value="CAH3156494.1"/>
    <property type="molecule type" value="Genomic_DNA"/>
</dbReference>
<name>A0AAU9XSL8_9CNID</name>
<sequence length="248" mass="28199">MPVFYDIHTLPWSTSCMIQLLFCFFIIPNPCSPANFTQMAIVPYDPSSVFLTPFQAKERSFEFAGRTLKVFQNWNEVGVAAVVWDAAIVLGRYLEKKAPELQGKKVIELGAGTGVAGIVASFLGGKVTITDRKMALNVTRMNVEGNLGEDQRTVEIKELEWGQNVASFSPPFEYILGADIVYIEETFPDLLKTLLDLCDRNSVVLLSCKLRYDRDMRFFKLLSKHFHHEIVLYDKELDINVYRARKIS</sequence>
<comment type="caution">
    <text evidence="2">The sequence shown here is derived from an EMBL/GenBank/DDBJ whole genome shotgun (WGS) entry which is preliminary data.</text>
</comment>
<dbReference type="AlphaFoldDB" id="A0AAU9XSL8"/>
<dbReference type="Pfam" id="PF10294">
    <property type="entry name" value="Methyltransf_16"/>
    <property type="match status" value="1"/>
</dbReference>
<evidence type="ECO:0000256" key="1">
    <source>
        <dbReference type="SAM" id="SignalP"/>
    </source>
</evidence>
<dbReference type="GO" id="GO:0005829">
    <property type="term" value="C:cytosol"/>
    <property type="evidence" value="ECO:0007669"/>
    <property type="project" value="TreeGrafter"/>
</dbReference>
<proteinExistence type="predicted"/>
<feature type="signal peptide" evidence="1">
    <location>
        <begin position="1"/>
        <end position="33"/>
    </location>
</feature>
<dbReference type="Gene3D" id="3.40.50.150">
    <property type="entry name" value="Vaccinia Virus protein VP39"/>
    <property type="match status" value="1"/>
</dbReference>
<dbReference type="PANTHER" id="PTHR14614:SF109">
    <property type="entry name" value="RIBOSOMAL LYSINE N-METHYLTRANSFERASE 5"/>
    <property type="match status" value="1"/>
</dbReference>
<organism evidence="2 3">
    <name type="scientific">Pocillopora meandrina</name>
    <dbReference type="NCBI Taxonomy" id="46732"/>
    <lineage>
        <taxon>Eukaryota</taxon>
        <taxon>Metazoa</taxon>
        <taxon>Cnidaria</taxon>
        <taxon>Anthozoa</taxon>
        <taxon>Hexacorallia</taxon>
        <taxon>Scleractinia</taxon>
        <taxon>Astrocoeniina</taxon>
        <taxon>Pocilloporidae</taxon>
        <taxon>Pocillopora</taxon>
    </lineage>
</organism>
<keyword evidence="3" id="KW-1185">Reference proteome</keyword>
<evidence type="ECO:0000313" key="3">
    <source>
        <dbReference type="Proteomes" id="UP001159428"/>
    </source>
</evidence>
<protein>
    <recommendedName>
        <fullName evidence="4">Methyltransferase like 21A</fullName>
    </recommendedName>
</protein>
<accession>A0AAU9XSL8</accession>
<keyword evidence="1" id="KW-0732">Signal</keyword>
<feature type="chain" id="PRO_5043392774" description="Methyltransferase like 21A" evidence="1">
    <location>
        <begin position="34"/>
        <end position="248"/>
    </location>
</feature>
<gene>
    <name evidence="2" type="ORF">PMEA_00029509</name>
</gene>
<reference evidence="2 3" key="1">
    <citation type="submission" date="2022-05" db="EMBL/GenBank/DDBJ databases">
        <authorList>
            <consortium name="Genoscope - CEA"/>
            <person name="William W."/>
        </authorList>
    </citation>
    <scope>NUCLEOTIDE SEQUENCE [LARGE SCALE GENOMIC DNA]</scope>
</reference>
<evidence type="ECO:0000313" key="2">
    <source>
        <dbReference type="EMBL" id="CAH3156494.1"/>
    </source>
</evidence>
<evidence type="ECO:0008006" key="4">
    <source>
        <dbReference type="Google" id="ProtNLM"/>
    </source>
</evidence>
<dbReference type="Proteomes" id="UP001159428">
    <property type="component" value="Unassembled WGS sequence"/>
</dbReference>
<dbReference type="InterPro" id="IPR019410">
    <property type="entry name" value="Methyltransf_16"/>
</dbReference>
<dbReference type="InterPro" id="IPR029063">
    <property type="entry name" value="SAM-dependent_MTases_sf"/>
</dbReference>
<dbReference type="PANTHER" id="PTHR14614">
    <property type="entry name" value="HEPATOCELLULAR CARCINOMA-ASSOCIATED ANTIGEN"/>
    <property type="match status" value="1"/>
</dbReference>
<dbReference type="SUPFAM" id="SSF53335">
    <property type="entry name" value="S-adenosyl-L-methionine-dependent methyltransferases"/>
    <property type="match status" value="1"/>
</dbReference>